<evidence type="ECO:0000313" key="3">
    <source>
        <dbReference type="Proteomes" id="UP000537039"/>
    </source>
</evidence>
<organism evidence="2 3">
    <name type="scientific">Ciconia maguari</name>
    <dbReference type="NCBI Taxonomy" id="52777"/>
    <lineage>
        <taxon>Eukaryota</taxon>
        <taxon>Metazoa</taxon>
        <taxon>Chordata</taxon>
        <taxon>Craniata</taxon>
        <taxon>Vertebrata</taxon>
        <taxon>Euteleostomi</taxon>
        <taxon>Archelosauria</taxon>
        <taxon>Archosauria</taxon>
        <taxon>Dinosauria</taxon>
        <taxon>Saurischia</taxon>
        <taxon>Theropoda</taxon>
        <taxon>Coelurosauria</taxon>
        <taxon>Aves</taxon>
        <taxon>Neognathae</taxon>
        <taxon>Neoaves</taxon>
        <taxon>Aequornithes</taxon>
        <taxon>Ciconiiformes</taxon>
        <taxon>Ciconiidae</taxon>
        <taxon>Ciconia</taxon>
    </lineage>
</organism>
<dbReference type="SMART" id="SM00835">
    <property type="entry name" value="Cupin_1"/>
    <property type="match status" value="1"/>
</dbReference>
<dbReference type="PANTHER" id="PTHR35349:SF4">
    <property type="entry name" value="CUPIN TYPE-1 DOMAIN-CONTAINING PROTEIN"/>
    <property type="match status" value="1"/>
</dbReference>
<evidence type="ECO:0000259" key="1">
    <source>
        <dbReference type="SMART" id="SM00835"/>
    </source>
</evidence>
<dbReference type="PANTHER" id="PTHR35349">
    <property type="entry name" value="DYNACTIN-ASSOCIATED PROTEIN"/>
    <property type="match status" value="1"/>
</dbReference>
<reference evidence="2 3" key="1">
    <citation type="submission" date="2019-09" db="EMBL/GenBank/DDBJ databases">
        <title>Bird 10,000 Genomes (B10K) Project - Family phase.</title>
        <authorList>
            <person name="Zhang G."/>
        </authorList>
    </citation>
    <scope>NUCLEOTIDE SEQUENCE [LARGE SCALE GENOMIC DNA]</scope>
    <source>
        <strain evidence="2">B10K-DU-001-47</strain>
        <tissue evidence="2">Muscle</tissue>
    </source>
</reference>
<gene>
    <name evidence="2" type="ORF">CICMAG_R14910</name>
</gene>
<dbReference type="InterPro" id="IPR006045">
    <property type="entry name" value="Cupin_1"/>
</dbReference>
<dbReference type="InterPro" id="IPR011051">
    <property type="entry name" value="RmlC_Cupin_sf"/>
</dbReference>
<dbReference type="Gene3D" id="2.60.120.10">
    <property type="entry name" value="Jelly Rolls"/>
    <property type="match status" value="1"/>
</dbReference>
<keyword evidence="3" id="KW-1185">Reference proteome</keyword>
<dbReference type="InterPro" id="IPR014710">
    <property type="entry name" value="RmlC-like_jellyroll"/>
</dbReference>
<dbReference type="GO" id="GO:0005886">
    <property type="term" value="C:plasma membrane"/>
    <property type="evidence" value="ECO:0007669"/>
    <property type="project" value="TreeGrafter"/>
</dbReference>
<dbReference type="Pfam" id="PF00190">
    <property type="entry name" value="Cupin_1"/>
    <property type="match status" value="1"/>
</dbReference>
<dbReference type="SUPFAM" id="SSF51182">
    <property type="entry name" value="RmlC-like cupins"/>
    <property type="match status" value="1"/>
</dbReference>
<sequence>VFLLFFTTHEELQTLDVDDAFFSTPEDIAARALKPQGGVNFIRTFKKQVEDQAVNLPPNLNELVQNATYVQSPDNLVWRYFYNLKGSAEYHFPGGIFQWARYRINGTGLNETEKIFSESLNKHENTLTLATLRIFSNGLGQPHFHFNANEMGYVISGCGQAGVILSSGVTASFNIGIGDVIFFPVGAQHYLKSICDEDLFLILAYSTGNQLETLRMNDYFRGTADHILAQLFSKEQAEFNKFPRAAK</sequence>
<proteinExistence type="predicted"/>
<dbReference type="AlphaFoldDB" id="A0A7L0AL49"/>
<feature type="domain" description="Cupin type-1" evidence="1">
    <location>
        <begin position="107"/>
        <end position="240"/>
    </location>
</feature>
<dbReference type="GO" id="GO:0005794">
    <property type="term" value="C:Golgi apparatus"/>
    <property type="evidence" value="ECO:0007669"/>
    <property type="project" value="TreeGrafter"/>
</dbReference>
<dbReference type="EMBL" id="VXAE01006295">
    <property type="protein sequence ID" value="NXJ35598.1"/>
    <property type="molecule type" value="Genomic_DNA"/>
</dbReference>
<comment type="caution">
    <text evidence="2">The sequence shown here is derived from an EMBL/GenBank/DDBJ whole genome shotgun (WGS) entry which is preliminary data.</text>
</comment>
<feature type="non-terminal residue" evidence="2">
    <location>
        <position position="1"/>
    </location>
</feature>
<dbReference type="InterPro" id="IPR053297">
    <property type="entry name" value="Dynactin-associated"/>
</dbReference>
<name>A0A7L0AL49_9AVES</name>
<dbReference type="Proteomes" id="UP000537039">
    <property type="component" value="Unassembled WGS sequence"/>
</dbReference>
<accession>A0A7L0AL49</accession>
<protein>
    <submittedName>
        <fullName evidence="2">GL25 protein</fullName>
    </submittedName>
</protein>
<evidence type="ECO:0000313" key="2">
    <source>
        <dbReference type="EMBL" id="NXJ35598.1"/>
    </source>
</evidence>
<feature type="non-terminal residue" evidence="2">
    <location>
        <position position="247"/>
    </location>
</feature>